<feature type="region of interest" description="Disordered" evidence="1">
    <location>
        <begin position="1"/>
        <end position="66"/>
    </location>
</feature>
<organism evidence="2 3">
    <name type="scientific">Plakobranchus ocellatus</name>
    <dbReference type="NCBI Taxonomy" id="259542"/>
    <lineage>
        <taxon>Eukaryota</taxon>
        <taxon>Metazoa</taxon>
        <taxon>Spiralia</taxon>
        <taxon>Lophotrochozoa</taxon>
        <taxon>Mollusca</taxon>
        <taxon>Gastropoda</taxon>
        <taxon>Heterobranchia</taxon>
        <taxon>Euthyneura</taxon>
        <taxon>Panpulmonata</taxon>
        <taxon>Sacoglossa</taxon>
        <taxon>Placobranchoidea</taxon>
        <taxon>Plakobranchidae</taxon>
        <taxon>Plakobranchus</taxon>
    </lineage>
</organism>
<dbReference type="AlphaFoldDB" id="A0AAV4ARS2"/>
<protein>
    <submittedName>
        <fullName evidence="2">Uncharacterized protein</fullName>
    </submittedName>
</protein>
<accession>A0AAV4ARS2</accession>
<feature type="compositionally biased region" description="Basic and acidic residues" evidence="1">
    <location>
        <begin position="48"/>
        <end position="66"/>
    </location>
</feature>
<evidence type="ECO:0000313" key="2">
    <source>
        <dbReference type="EMBL" id="GFO09995.1"/>
    </source>
</evidence>
<sequence length="143" mass="16215">MCDGGSGRRNVRWYKTAPAPAPQTRHIGWSADTRWRARGGGVDGSSSEEPHTVRAEQEEREEEKKWRVERLALRTKQEEEDQHNDGFPLETLPPVVLIPSQPAIHRTIHYVPVPPSSSHPISNTKTSTEKSNYLKTQVYSSVF</sequence>
<gene>
    <name evidence="2" type="ORF">PoB_003650000</name>
</gene>
<dbReference type="EMBL" id="BLXT01004140">
    <property type="protein sequence ID" value="GFO09995.1"/>
    <property type="molecule type" value="Genomic_DNA"/>
</dbReference>
<comment type="caution">
    <text evidence="2">The sequence shown here is derived from an EMBL/GenBank/DDBJ whole genome shotgun (WGS) entry which is preliminary data.</text>
</comment>
<name>A0AAV4ARS2_9GAST</name>
<evidence type="ECO:0000313" key="3">
    <source>
        <dbReference type="Proteomes" id="UP000735302"/>
    </source>
</evidence>
<dbReference type="Proteomes" id="UP000735302">
    <property type="component" value="Unassembled WGS sequence"/>
</dbReference>
<reference evidence="2 3" key="1">
    <citation type="journal article" date="2021" name="Elife">
        <title>Chloroplast acquisition without the gene transfer in kleptoplastic sea slugs, Plakobranchus ocellatus.</title>
        <authorList>
            <person name="Maeda T."/>
            <person name="Takahashi S."/>
            <person name="Yoshida T."/>
            <person name="Shimamura S."/>
            <person name="Takaki Y."/>
            <person name="Nagai Y."/>
            <person name="Toyoda A."/>
            <person name="Suzuki Y."/>
            <person name="Arimoto A."/>
            <person name="Ishii H."/>
            <person name="Satoh N."/>
            <person name="Nishiyama T."/>
            <person name="Hasebe M."/>
            <person name="Maruyama T."/>
            <person name="Minagawa J."/>
            <person name="Obokata J."/>
            <person name="Shigenobu S."/>
        </authorList>
    </citation>
    <scope>NUCLEOTIDE SEQUENCE [LARGE SCALE GENOMIC DNA]</scope>
</reference>
<evidence type="ECO:0000256" key="1">
    <source>
        <dbReference type="SAM" id="MobiDB-lite"/>
    </source>
</evidence>
<keyword evidence="3" id="KW-1185">Reference proteome</keyword>
<proteinExistence type="predicted"/>